<accession>A0AA40ATN8</accession>
<dbReference type="AlphaFoldDB" id="A0AA40ATN8"/>
<evidence type="ECO:0000313" key="2">
    <source>
        <dbReference type="Proteomes" id="UP001172101"/>
    </source>
</evidence>
<dbReference type="GeneID" id="85316967"/>
<evidence type="ECO:0000313" key="1">
    <source>
        <dbReference type="EMBL" id="KAK0721809.1"/>
    </source>
</evidence>
<keyword evidence="2" id="KW-1185">Reference proteome</keyword>
<sequence length="124" mass="13627">MQLTITLNTLQYGQSRDIYLRFDSALKEAVDYGFDAEVAPVVTAELEYQRFTPVIETICVLKSLLEPTTSMSATEIAYHVSRSVIMLSGLALPYLQQRRAQTGDNGCTGVFRCASSGAHRQSSG</sequence>
<proteinExistence type="predicted"/>
<name>A0AA40ATN8_9PEZI</name>
<gene>
    <name evidence="1" type="ORF">B0T26DRAFT_193174</name>
</gene>
<comment type="caution">
    <text evidence="1">The sequence shown here is derived from an EMBL/GenBank/DDBJ whole genome shotgun (WGS) entry which is preliminary data.</text>
</comment>
<reference evidence="1" key="1">
    <citation type="submission" date="2023-06" db="EMBL/GenBank/DDBJ databases">
        <title>Genome-scale phylogeny and comparative genomics of the fungal order Sordariales.</title>
        <authorList>
            <consortium name="Lawrence Berkeley National Laboratory"/>
            <person name="Hensen N."/>
            <person name="Bonometti L."/>
            <person name="Westerberg I."/>
            <person name="Brannstrom I.O."/>
            <person name="Guillou S."/>
            <person name="Cros-Aarteil S."/>
            <person name="Calhoun S."/>
            <person name="Haridas S."/>
            <person name="Kuo A."/>
            <person name="Mondo S."/>
            <person name="Pangilinan J."/>
            <person name="Riley R."/>
            <person name="LaButti K."/>
            <person name="Andreopoulos B."/>
            <person name="Lipzen A."/>
            <person name="Chen C."/>
            <person name="Yanf M."/>
            <person name="Daum C."/>
            <person name="Ng V."/>
            <person name="Clum A."/>
            <person name="Steindorff A."/>
            <person name="Ohm R."/>
            <person name="Martin F."/>
            <person name="Silar P."/>
            <person name="Natvig D."/>
            <person name="Lalanne C."/>
            <person name="Gautier V."/>
            <person name="Ament-velasquez S.L."/>
            <person name="Kruys A."/>
            <person name="Hutchinson M.I."/>
            <person name="Powell A.J."/>
            <person name="Barry K."/>
            <person name="Miller A.N."/>
            <person name="Grigoriev I.V."/>
            <person name="Debuchy R."/>
            <person name="Gladieux P."/>
            <person name="Thoren M.H."/>
            <person name="Johannesson H."/>
        </authorList>
    </citation>
    <scope>NUCLEOTIDE SEQUENCE</scope>
    <source>
        <strain evidence="1">SMH2392-1A</strain>
    </source>
</reference>
<protein>
    <submittedName>
        <fullName evidence="1">Uncharacterized protein</fullName>
    </submittedName>
</protein>
<dbReference type="RefSeq" id="XP_060297733.1">
    <property type="nucleotide sequence ID" value="XM_060433697.1"/>
</dbReference>
<dbReference type="EMBL" id="JAUIRO010000003">
    <property type="protein sequence ID" value="KAK0721809.1"/>
    <property type="molecule type" value="Genomic_DNA"/>
</dbReference>
<organism evidence="1 2">
    <name type="scientific">Lasiosphaeria miniovina</name>
    <dbReference type="NCBI Taxonomy" id="1954250"/>
    <lineage>
        <taxon>Eukaryota</taxon>
        <taxon>Fungi</taxon>
        <taxon>Dikarya</taxon>
        <taxon>Ascomycota</taxon>
        <taxon>Pezizomycotina</taxon>
        <taxon>Sordariomycetes</taxon>
        <taxon>Sordariomycetidae</taxon>
        <taxon>Sordariales</taxon>
        <taxon>Lasiosphaeriaceae</taxon>
        <taxon>Lasiosphaeria</taxon>
    </lineage>
</organism>
<dbReference type="Proteomes" id="UP001172101">
    <property type="component" value="Unassembled WGS sequence"/>
</dbReference>